<gene>
    <name evidence="2" type="ordered locus">Dred_0552</name>
</gene>
<dbReference type="STRING" id="349161.Dred_0552"/>
<feature type="transmembrane region" description="Helical" evidence="1">
    <location>
        <begin position="31"/>
        <end position="52"/>
    </location>
</feature>
<accession>A4J1Z3</accession>
<proteinExistence type="predicted"/>
<keyword evidence="1" id="KW-1133">Transmembrane helix</keyword>
<keyword evidence="1" id="KW-0472">Membrane</keyword>
<dbReference type="Proteomes" id="UP000001556">
    <property type="component" value="Chromosome"/>
</dbReference>
<dbReference type="RefSeq" id="WP_011876933.1">
    <property type="nucleotide sequence ID" value="NC_009253.1"/>
</dbReference>
<keyword evidence="1" id="KW-0812">Transmembrane</keyword>
<keyword evidence="3" id="KW-1185">Reference proteome</keyword>
<protein>
    <submittedName>
        <fullName evidence="2">Uncharacterized protein</fullName>
    </submittedName>
</protein>
<reference evidence="2 3" key="1">
    <citation type="submission" date="2007-03" db="EMBL/GenBank/DDBJ databases">
        <title>Complete sequence of Desulfotomaculum reducens MI-1.</title>
        <authorList>
            <consortium name="US DOE Joint Genome Institute"/>
            <person name="Copeland A."/>
            <person name="Lucas S."/>
            <person name="Lapidus A."/>
            <person name="Barry K."/>
            <person name="Detter J.C."/>
            <person name="Glavina del Rio T."/>
            <person name="Hammon N."/>
            <person name="Israni S."/>
            <person name="Dalin E."/>
            <person name="Tice H."/>
            <person name="Pitluck S."/>
            <person name="Sims D."/>
            <person name="Brettin T."/>
            <person name="Bruce D."/>
            <person name="Han C."/>
            <person name="Tapia R."/>
            <person name="Schmutz J."/>
            <person name="Larimer F."/>
            <person name="Land M."/>
            <person name="Hauser L."/>
            <person name="Kyrpides N."/>
            <person name="Kim E."/>
            <person name="Tebo B.M."/>
            <person name="Richardson P."/>
        </authorList>
    </citation>
    <scope>NUCLEOTIDE SEQUENCE [LARGE SCALE GENOMIC DNA]</scope>
    <source>
        <strain evidence="2 3">MI-1</strain>
    </source>
</reference>
<dbReference type="EMBL" id="CP000612">
    <property type="protein sequence ID" value="ABO49096.1"/>
    <property type="molecule type" value="Genomic_DNA"/>
</dbReference>
<organism evidence="2 3">
    <name type="scientific">Desulforamulus reducens (strain ATCC BAA-1160 / DSM 100696 / MI-1)</name>
    <name type="common">Desulfotomaculum reducens</name>
    <dbReference type="NCBI Taxonomy" id="349161"/>
    <lineage>
        <taxon>Bacteria</taxon>
        <taxon>Bacillati</taxon>
        <taxon>Bacillota</taxon>
        <taxon>Clostridia</taxon>
        <taxon>Eubacteriales</taxon>
        <taxon>Peptococcaceae</taxon>
        <taxon>Desulforamulus</taxon>
    </lineage>
</organism>
<dbReference type="AlphaFoldDB" id="A4J1Z3"/>
<sequence>MWSNLVAFCFMGGGGIGTAIGGKIIAAVGFTSFYGYAAGALVGLLLVAFVLVEVAKPAVVECAK</sequence>
<name>A4J1Z3_DESRM</name>
<dbReference type="HOGENOM" id="CLU_2860453_0_0_9"/>
<evidence type="ECO:0000313" key="3">
    <source>
        <dbReference type="Proteomes" id="UP000001556"/>
    </source>
</evidence>
<dbReference type="KEGG" id="drm:Dred_0552"/>
<evidence type="ECO:0000313" key="2">
    <source>
        <dbReference type="EMBL" id="ABO49096.1"/>
    </source>
</evidence>
<evidence type="ECO:0000256" key="1">
    <source>
        <dbReference type="SAM" id="Phobius"/>
    </source>
</evidence>